<proteinExistence type="predicted"/>
<gene>
    <name evidence="1" type="ORF">EJ05DRAFT_501065</name>
</gene>
<dbReference type="GO" id="GO:0006044">
    <property type="term" value="P:N-acetylglucosamine metabolic process"/>
    <property type="evidence" value="ECO:0007669"/>
    <property type="project" value="TreeGrafter"/>
</dbReference>
<name>A0A6A6W679_9PEZI</name>
<dbReference type="RefSeq" id="XP_033599985.1">
    <property type="nucleotide sequence ID" value="XM_033747067.1"/>
</dbReference>
<dbReference type="PANTHER" id="PTHR35020:SF2">
    <property type="entry name" value="N-ACETYLGLUCOSAMINE-INDUCED PROTEIN 1"/>
    <property type="match status" value="1"/>
</dbReference>
<dbReference type="Proteomes" id="UP000799437">
    <property type="component" value="Unassembled WGS sequence"/>
</dbReference>
<evidence type="ECO:0008006" key="3">
    <source>
        <dbReference type="Google" id="ProtNLM"/>
    </source>
</evidence>
<evidence type="ECO:0000313" key="1">
    <source>
        <dbReference type="EMBL" id="KAF2757534.1"/>
    </source>
</evidence>
<organism evidence="1 2">
    <name type="scientific">Pseudovirgaria hyperparasitica</name>
    <dbReference type="NCBI Taxonomy" id="470096"/>
    <lineage>
        <taxon>Eukaryota</taxon>
        <taxon>Fungi</taxon>
        <taxon>Dikarya</taxon>
        <taxon>Ascomycota</taxon>
        <taxon>Pezizomycotina</taxon>
        <taxon>Dothideomycetes</taxon>
        <taxon>Dothideomycetes incertae sedis</taxon>
        <taxon>Acrospermales</taxon>
        <taxon>Acrospermaceae</taxon>
        <taxon>Pseudovirgaria</taxon>
    </lineage>
</organism>
<reference evidence="1" key="1">
    <citation type="journal article" date="2020" name="Stud. Mycol.">
        <title>101 Dothideomycetes genomes: a test case for predicting lifestyles and emergence of pathogens.</title>
        <authorList>
            <person name="Haridas S."/>
            <person name="Albert R."/>
            <person name="Binder M."/>
            <person name="Bloem J."/>
            <person name="Labutti K."/>
            <person name="Salamov A."/>
            <person name="Andreopoulos B."/>
            <person name="Baker S."/>
            <person name="Barry K."/>
            <person name="Bills G."/>
            <person name="Bluhm B."/>
            <person name="Cannon C."/>
            <person name="Castanera R."/>
            <person name="Culley D."/>
            <person name="Daum C."/>
            <person name="Ezra D."/>
            <person name="Gonzalez J."/>
            <person name="Henrissat B."/>
            <person name="Kuo A."/>
            <person name="Liang C."/>
            <person name="Lipzen A."/>
            <person name="Lutzoni F."/>
            <person name="Magnuson J."/>
            <person name="Mondo S."/>
            <person name="Nolan M."/>
            <person name="Ohm R."/>
            <person name="Pangilinan J."/>
            <person name="Park H.-J."/>
            <person name="Ramirez L."/>
            <person name="Alfaro M."/>
            <person name="Sun H."/>
            <person name="Tritt A."/>
            <person name="Yoshinaga Y."/>
            <person name="Zwiers L.-H."/>
            <person name="Turgeon B."/>
            <person name="Goodwin S."/>
            <person name="Spatafora J."/>
            <person name="Crous P."/>
            <person name="Grigoriev I."/>
        </authorList>
    </citation>
    <scope>NUCLEOTIDE SEQUENCE</scope>
    <source>
        <strain evidence="1">CBS 121739</strain>
    </source>
</reference>
<dbReference type="EMBL" id="ML996573">
    <property type="protein sequence ID" value="KAF2757534.1"/>
    <property type="molecule type" value="Genomic_DNA"/>
</dbReference>
<dbReference type="AlphaFoldDB" id="A0A6A6W679"/>
<accession>A0A6A6W679</accession>
<dbReference type="Pfam" id="PF12239">
    <property type="entry name" value="DUF3605"/>
    <property type="match status" value="1"/>
</dbReference>
<protein>
    <recommendedName>
        <fullName evidence="3">N-acetylglucosamine-induced protein 1</fullName>
    </recommendedName>
</protein>
<dbReference type="GO" id="GO:0005737">
    <property type="term" value="C:cytoplasm"/>
    <property type="evidence" value="ECO:0007669"/>
    <property type="project" value="TreeGrafter"/>
</dbReference>
<sequence>MSREALIANPPFHLTPVDIATLRQNDDEWEYYTWDFLKDVIAERNALDTLTRLPSHLENYIHFNNYVKQTYGSMLNFLMQHKIGWIPKSVAPADIPALLPLKPTSMIPFASPEDYRIVRNDWPYGTFPENKHLVVWLKSRIPVNEDGDPTAESRALIDDFVDTTFRSNVKEGTEIMWFKNRTAWQSVRALEHIHVLVRGAEEALIEAWTGQTEADMEANKWKDGRRVAD</sequence>
<keyword evidence="2" id="KW-1185">Reference proteome</keyword>
<evidence type="ECO:0000313" key="2">
    <source>
        <dbReference type="Proteomes" id="UP000799437"/>
    </source>
</evidence>
<dbReference type="OrthoDB" id="498286at2759"/>
<dbReference type="GeneID" id="54488121"/>
<dbReference type="PANTHER" id="PTHR35020">
    <property type="entry name" value="N-ACETYLGLUCOSAMINE-INDUCED PROTEIN 1"/>
    <property type="match status" value="1"/>
</dbReference>
<dbReference type="InterPro" id="IPR022036">
    <property type="entry name" value="DUF3605"/>
</dbReference>